<keyword evidence="2" id="KW-1185">Reference proteome</keyword>
<comment type="caution">
    <text evidence="1">The sequence shown here is derived from an EMBL/GenBank/DDBJ whole genome shotgun (WGS) entry which is preliminary data.</text>
</comment>
<organism evidence="1 2">
    <name type="scientific">Lupinus luteus</name>
    <name type="common">European yellow lupine</name>
    <dbReference type="NCBI Taxonomy" id="3873"/>
    <lineage>
        <taxon>Eukaryota</taxon>
        <taxon>Viridiplantae</taxon>
        <taxon>Streptophyta</taxon>
        <taxon>Embryophyta</taxon>
        <taxon>Tracheophyta</taxon>
        <taxon>Spermatophyta</taxon>
        <taxon>Magnoliopsida</taxon>
        <taxon>eudicotyledons</taxon>
        <taxon>Gunneridae</taxon>
        <taxon>Pentapetalae</taxon>
        <taxon>rosids</taxon>
        <taxon>fabids</taxon>
        <taxon>Fabales</taxon>
        <taxon>Fabaceae</taxon>
        <taxon>Papilionoideae</taxon>
        <taxon>50 kb inversion clade</taxon>
        <taxon>genistoids sensu lato</taxon>
        <taxon>core genistoids</taxon>
        <taxon>Genisteae</taxon>
        <taxon>Lupinus</taxon>
    </lineage>
</organism>
<accession>A0AAV1VSK2</accession>
<dbReference type="AlphaFoldDB" id="A0AAV1VSK2"/>
<sequence length="55" mass="6721">MLKNIHEVPWTPIETTDDEDEVKTPCWGLFFGAFREMKRPIWMLRGRVRQHTYQE</sequence>
<proteinExistence type="predicted"/>
<dbReference type="Proteomes" id="UP001497480">
    <property type="component" value="Unassembled WGS sequence"/>
</dbReference>
<protein>
    <submittedName>
        <fullName evidence="1">Uncharacterized protein</fullName>
    </submittedName>
</protein>
<name>A0AAV1VSK2_LUPLU</name>
<reference evidence="1 2" key="1">
    <citation type="submission" date="2024-03" db="EMBL/GenBank/DDBJ databases">
        <authorList>
            <person name="Martinez-Hernandez J."/>
        </authorList>
    </citation>
    <scope>NUCLEOTIDE SEQUENCE [LARGE SCALE GENOMIC DNA]</scope>
</reference>
<dbReference type="EMBL" id="CAXHTB010000001">
    <property type="protein sequence ID" value="CAL0299902.1"/>
    <property type="molecule type" value="Genomic_DNA"/>
</dbReference>
<evidence type="ECO:0000313" key="1">
    <source>
        <dbReference type="EMBL" id="CAL0299902.1"/>
    </source>
</evidence>
<gene>
    <name evidence="1" type="ORF">LLUT_LOCUS962</name>
</gene>
<evidence type="ECO:0000313" key="2">
    <source>
        <dbReference type="Proteomes" id="UP001497480"/>
    </source>
</evidence>